<dbReference type="SUPFAM" id="SSF51971">
    <property type="entry name" value="Nucleotide-binding domain"/>
    <property type="match status" value="1"/>
</dbReference>
<evidence type="ECO:0000259" key="3">
    <source>
        <dbReference type="Pfam" id="PF01266"/>
    </source>
</evidence>
<dbReference type="SUPFAM" id="SSF54373">
    <property type="entry name" value="FAD-linked reductases, C-terminal domain"/>
    <property type="match status" value="1"/>
</dbReference>
<sequence length="411" mass="44424">MPARQTITIIGGGVIGLTTAFALVREGHDVTLIERHDATGREASYANGGQLSYRYVKPLADAGVVREAIGWLLRENSPISLRLRADPHQWLWLAAFLRACSRRTNRRNAALLLDLALSGQRELQVWREEGLGNFLWRRPGKLVLYRNAETFRKAAESAVQTAGDASQEQALSPTACIAAAPAFADLLPRLAGGIFSPQDEVGDCHLFCEALRAALAKESGFRLVHGVATLRRDARGQCEVMLDGQDFEAGLVVLAAGIASRALARPLGLGLPLYGLKGYSLTYRPSPDFLPEISVTDYDNRVVYARLGERLRVAAMVDIGAEDTSLDPRRIAGLRALVARTLPGMPVMEDEPPWAGLRPATPTGVPLVTRTRIDNLLLNVGHGALGFTLSVGSALRIRDIVARRDGKGGSA</sequence>
<accession>A0A023D2Z7</accession>
<dbReference type="PANTHER" id="PTHR13847:SF280">
    <property type="entry name" value="D-AMINO ACID DEHYDROGENASE"/>
    <property type="match status" value="1"/>
</dbReference>
<dbReference type="AlphaFoldDB" id="A0A023D2Z7"/>
<dbReference type="Pfam" id="PF01266">
    <property type="entry name" value="DAO"/>
    <property type="match status" value="1"/>
</dbReference>
<reference evidence="4 5" key="2">
    <citation type="journal article" date="2014" name="FEMS Microbiol. Lett.">
        <title>Draft genomic DNA sequence of the facultatively methylotrophic bacterium Acidomonas methanolica type strain MB58.</title>
        <authorList>
            <person name="Higashiura N."/>
            <person name="Hadano H."/>
            <person name="Hirakawa H."/>
            <person name="Matsutani M."/>
            <person name="Takabe S."/>
            <person name="Matsushita K."/>
            <person name="Azuma Y."/>
        </authorList>
    </citation>
    <scope>NUCLEOTIDE SEQUENCE [LARGE SCALE GENOMIC DNA]</scope>
    <source>
        <strain evidence="4 5">MB58</strain>
    </source>
</reference>
<keyword evidence="5" id="KW-1185">Reference proteome</keyword>
<evidence type="ECO:0000313" key="5">
    <source>
        <dbReference type="Proteomes" id="UP000019760"/>
    </source>
</evidence>
<dbReference type="EMBL" id="BAND01000030">
    <property type="protein sequence ID" value="GAJ28512.1"/>
    <property type="molecule type" value="Genomic_DNA"/>
</dbReference>
<dbReference type="OrthoDB" id="9805337at2"/>
<dbReference type="Gene3D" id="3.50.50.60">
    <property type="entry name" value="FAD/NAD(P)-binding domain"/>
    <property type="match status" value="2"/>
</dbReference>
<dbReference type="InterPro" id="IPR006076">
    <property type="entry name" value="FAD-dep_OxRdtase"/>
</dbReference>
<dbReference type="Proteomes" id="UP000019760">
    <property type="component" value="Unassembled WGS sequence"/>
</dbReference>
<gene>
    <name evidence="4" type="ORF">Amme_030_012</name>
</gene>
<proteinExistence type="inferred from homology"/>
<organism evidence="4 5">
    <name type="scientific">Acidomonas methanolica NBRC 104435</name>
    <dbReference type="NCBI Taxonomy" id="1231351"/>
    <lineage>
        <taxon>Bacteria</taxon>
        <taxon>Pseudomonadati</taxon>
        <taxon>Pseudomonadota</taxon>
        <taxon>Alphaproteobacteria</taxon>
        <taxon>Acetobacterales</taxon>
        <taxon>Acetobacteraceae</taxon>
        <taxon>Acidomonas</taxon>
    </lineage>
</organism>
<comment type="similarity">
    <text evidence="1">Belongs to the DadA oxidoreductase family.</text>
</comment>
<evidence type="ECO:0000313" key="4">
    <source>
        <dbReference type="EMBL" id="GAJ28512.1"/>
    </source>
</evidence>
<dbReference type="RefSeq" id="WP_042057228.1">
    <property type="nucleotide sequence ID" value="NZ_BAND01000030.1"/>
</dbReference>
<dbReference type="Gene3D" id="3.30.9.10">
    <property type="entry name" value="D-Amino Acid Oxidase, subunit A, domain 2"/>
    <property type="match status" value="1"/>
</dbReference>
<comment type="caution">
    <text evidence="4">The sequence shown here is derived from an EMBL/GenBank/DDBJ whole genome shotgun (WGS) entry which is preliminary data.</text>
</comment>
<protein>
    <submittedName>
        <fullName evidence="4">D-amino acid dehydrogenase small subunit</fullName>
    </submittedName>
</protein>
<evidence type="ECO:0000256" key="2">
    <source>
        <dbReference type="ARBA" id="ARBA00023002"/>
    </source>
</evidence>
<feature type="domain" description="FAD dependent oxidoreductase" evidence="3">
    <location>
        <begin position="7"/>
        <end position="396"/>
    </location>
</feature>
<dbReference type="PANTHER" id="PTHR13847">
    <property type="entry name" value="SARCOSINE DEHYDROGENASE-RELATED"/>
    <property type="match status" value="1"/>
</dbReference>
<keyword evidence="2" id="KW-0560">Oxidoreductase</keyword>
<dbReference type="GO" id="GO:0008718">
    <property type="term" value="F:D-amino-acid dehydrogenase activity"/>
    <property type="evidence" value="ECO:0007669"/>
    <property type="project" value="TreeGrafter"/>
</dbReference>
<reference evidence="5" key="1">
    <citation type="journal article" date="2014" name="FEMS Microbiol. Lett.">
        <title>Draft Genomic DNA Sequence of the Facultatively Methylotrophic Bacterium Acidomonas methanolica type strain MB58.</title>
        <authorList>
            <person name="Higashiura N."/>
            <person name="Hadano H."/>
            <person name="Hirakawa H."/>
            <person name="Matsutani M."/>
            <person name="Takabe S."/>
            <person name="Matsushita K."/>
            <person name="Azuma Y."/>
        </authorList>
    </citation>
    <scope>NUCLEOTIDE SEQUENCE [LARGE SCALE GENOMIC DNA]</scope>
    <source>
        <strain evidence="5">MB58</strain>
    </source>
</reference>
<dbReference type="GO" id="GO:0055130">
    <property type="term" value="P:D-alanine catabolic process"/>
    <property type="evidence" value="ECO:0007669"/>
    <property type="project" value="TreeGrafter"/>
</dbReference>
<name>A0A023D2Z7_ACIMT</name>
<dbReference type="GO" id="GO:0005737">
    <property type="term" value="C:cytoplasm"/>
    <property type="evidence" value="ECO:0007669"/>
    <property type="project" value="TreeGrafter"/>
</dbReference>
<dbReference type="InterPro" id="IPR036188">
    <property type="entry name" value="FAD/NAD-bd_sf"/>
</dbReference>
<dbReference type="GO" id="GO:0005886">
    <property type="term" value="C:plasma membrane"/>
    <property type="evidence" value="ECO:0007669"/>
    <property type="project" value="TreeGrafter"/>
</dbReference>
<evidence type="ECO:0000256" key="1">
    <source>
        <dbReference type="ARBA" id="ARBA00009410"/>
    </source>
</evidence>